<evidence type="ECO:0000256" key="1">
    <source>
        <dbReference type="SAM" id="MobiDB-lite"/>
    </source>
</evidence>
<name>A0ABD0P2P9_CIRMR</name>
<organism evidence="2 3">
    <name type="scientific">Cirrhinus mrigala</name>
    <name type="common">Mrigala</name>
    <dbReference type="NCBI Taxonomy" id="683832"/>
    <lineage>
        <taxon>Eukaryota</taxon>
        <taxon>Metazoa</taxon>
        <taxon>Chordata</taxon>
        <taxon>Craniata</taxon>
        <taxon>Vertebrata</taxon>
        <taxon>Euteleostomi</taxon>
        <taxon>Actinopterygii</taxon>
        <taxon>Neopterygii</taxon>
        <taxon>Teleostei</taxon>
        <taxon>Ostariophysi</taxon>
        <taxon>Cypriniformes</taxon>
        <taxon>Cyprinidae</taxon>
        <taxon>Labeoninae</taxon>
        <taxon>Labeonini</taxon>
        <taxon>Cirrhinus</taxon>
    </lineage>
</organism>
<proteinExistence type="predicted"/>
<reference evidence="2 3" key="1">
    <citation type="submission" date="2024-05" db="EMBL/GenBank/DDBJ databases">
        <title>Genome sequencing and assembly of Indian major carp, Cirrhinus mrigala (Hamilton, 1822).</title>
        <authorList>
            <person name="Mohindra V."/>
            <person name="Chowdhury L.M."/>
            <person name="Lal K."/>
            <person name="Jena J.K."/>
        </authorList>
    </citation>
    <scope>NUCLEOTIDE SEQUENCE [LARGE SCALE GENOMIC DNA]</scope>
    <source>
        <strain evidence="2">CM1030</strain>
        <tissue evidence="2">Blood</tissue>
    </source>
</reference>
<comment type="caution">
    <text evidence="2">The sequence shown here is derived from an EMBL/GenBank/DDBJ whole genome shotgun (WGS) entry which is preliminary data.</text>
</comment>
<dbReference type="AlphaFoldDB" id="A0ABD0P2P9"/>
<feature type="region of interest" description="Disordered" evidence="1">
    <location>
        <begin position="1"/>
        <end position="22"/>
    </location>
</feature>
<evidence type="ECO:0000313" key="3">
    <source>
        <dbReference type="Proteomes" id="UP001529510"/>
    </source>
</evidence>
<accession>A0ABD0P2P9</accession>
<dbReference type="EMBL" id="JAMKFB020000018">
    <property type="protein sequence ID" value="KAL0168324.1"/>
    <property type="molecule type" value="Genomic_DNA"/>
</dbReference>
<protein>
    <submittedName>
        <fullName evidence="2">Uncharacterized protein</fullName>
    </submittedName>
</protein>
<dbReference type="Proteomes" id="UP001529510">
    <property type="component" value="Unassembled WGS sequence"/>
</dbReference>
<keyword evidence="3" id="KW-1185">Reference proteome</keyword>
<feature type="non-terminal residue" evidence="2">
    <location>
        <position position="1"/>
    </location>
</feature>
<evidence type="ECO:0000313" key="2">
    <source>
        <dbReference type="EMBL" id="KAL0168324.1"/>
    </source>
</evidence>
<sequence>PSHVSSDCPEPSHVLSDRPESSHMMSASVMAITIFSMWAAHYTLEVTSVHKSAPEVTFVHESAPEITSDLKPAMSPIWSCPTVRSPPDVTLTQLSHFDTPDYIPHQSLHLIRDQSAAL</sequence>
<gene>
    <name evidence="2" type="ORF">M9458_036546</name>
</gene>